<dbReference type="InterPro" id="IPR020835">
    <property type="entry name" value="Catalase_sf"/>
</dbReference>
<dbReference type="RefSeq" id="WP_208817671.1">
    <property type="nucleotide sequence ID" value="NZ_WVUH01000527.1"/>
</dbReference>
<comment type="caution">
    <text evidence="2">The sequence shown here is derived from an EMBL/GenBank/DDBJ whole genome shotgun (WGS) entry which is preliminary data.</text>
</comment>
<organism evidence="2 3">
    <name type="scientific">Micromonospora echinofusca</name>
    <dbReference type="NCBI Taxonomy" id="47858"/>
    <lineage>
        <taxon>Bacteria</taxon>
        <taxon>Bacillati</taxon>
        <taxon>Actinomycetota</taxon>
        <taxon>Actinomycetes</taxon>
        <taxon>Micromonosporales</taxon>
        <taxon>Micromonosporaceae</taxon>
        <taxon>Micromonospora</taxon>
    </lineage>
</organism>
<gene>
    <name evidence="2" type="ORF">GSF22_32055</name>
</gene>
<sequence length="242" mass="25180">MRTSDLVVRAAETAARWRHARLLHPRGVPFTGEVVIWGPPGNPTGVPALDEPGRYPATVRLSRGTPTPPGWPDVLGLAVRLHGLPTGPFDLLVSSSAARPLLRHLPLPRRSFTGTYTTIVSYRAGGRRLLLGALPDPESGGLDVGSTAVAGPADAARPPGAVLAVAYPHGSWRPFGQVVVGAPLDCGTDAALAFDPVRNLPPGLRATGLVQRARALTYRGSQRARRTGPGTVQSGGSTGATV</sequence>
<evidence type="ECO:0000313" key="3">
    <source>
        <dbReference type="Proteomes" id="UP000823521"/>
    </source>
</evidence>
<accession>A0ABS3W1G2</accession>
<keyword evidence="3" id="KW-1185">Reference proteome</keyword>
<evidence type="ECO:0000256" key="1">
    <source>
        <dbReference type="SAM" id="MobiDB-lite"/>
    </source>
</evidence>
<feature type="compositionally biased region" description="Polar residues" evidence="1">
    <location>
        <begin position="230"/>
        <end position="242"/>
    </location>
</feature>
<evidence type="ECO:0000313" key="2">
    <source>
        <dbReference type="EMBL" id="MBO4210593.1"/>
    </source>
</evidence>
<name>A0ABS3W1G2_MICEH</name>
<dbReference type="SUPFAM" id="SSF56634">
    <property type="entry name" value="Heme-dependent catalase-like"/>
    <property type="match status" value="1"/>
</dbReference>
<dbReference type="Proteomes" id="UP000823521">
    <property type="component" value="Unassembled WGS sequence"/>
</dbReference>
<protein>
    <submittedName>
        <fullName evidence="2">Phosphodiesterase</fullName>
    </submittedName>
</protein>
<proteinExistence type="predicted"/>
<dbReference type="EMBL" id="WVUH01000527">
    <property type="protein sequence ID" value="MBO4210593.1"/>
    <property type="molecule type" value="Genomic_DNA"/>
</dbReference>
<feature type="region of interest" description="Disordered" evidence="1">
    <location>
        <begin position="219"/>
        <end position="242"/>
    </location>
</feature>
<reference evidence="2 3" key="1">
    <citation type="submission" date="2019-12" db="EMBL/GenBank/DDBJ databases">
        <title>Whole genome sequencing of endophytic Actinobacterium Micromonospora sp. MPMI6T.</title>
        <authorList>
            <person name="Evv R."/>
            <person name="Podile A.R."/>
        </authorList>
    </citation>
    <scope>NUCLEOTIDE SEQUENCE [LARGE SCALE GENOMIC DNA]</scope>
    <source>
        <strain evidence="2 3">MPMI6</strain>
    </source>
</reference>